<accession>A0AAN6DTU6</accession>
<feature type="compositionally biased region" description="Pro residues" evidence="1">
    <location>
        <begin position="117"/>
        <end position="132"/>
    </location>
</feature>
<organism evidence="2 3">
    <name type="scientific">Exophiala viscosa</name>
    <dbReference type="NCBI Taxonomy" id="2486360"/>
    <lineage>
        <taxon>Eukaryota</taxon>
        <taxon>Fungi</taxon>
        <taxon>Dikarya</taxon>
        <taxon>Ascomycota</taxon>
        <taxon>Pezizomycotina</taxon>
        <taxon>Eurotiomycetes</taxon>
        <taxon>Chaetothyriomycetidae</taxon>
        <taxon>Chaetothyriales</taxon>
        <taxon>Herpotrichiellaceae</taxon>
        <taxon>Exophiala</taxon>
    </lineage>
</organism>
<gene>
    <name evidence="2" type="ORF">EDD36DRAFT_286710</name>
</gene>
<proteinExistence type="predicted"/>
<name>A0AAN6DTU6_9EURO</name>
<feature type="compositionally biased region" description="Low complexity" evidence="1">
    <location>
        <begin position="24"/>
        <end position="33"/>
    </location>
</feature>
<comment type="caution">
    <text evidence="2">The sequence shown here is derived from an EMBL/GenBank/DDBJ whole genome shotgun (WGS) entry which is preliminary data.</text>
</comment>
<dbReference type="Proteomes" id="UP001203852">
    <property type="component" value="Unassembled WGS sequence"/>
</dbReference>
<evidence type="ECO:0000313" key="2">
    <source>
        <dbReference type="EMBL" id="KAI1611358.1"/>
    </source>
</evidence>
<protein>
    <submittedName>
        <fullName evidence="2">Uncharacterized protein</fullName>
    </submittedName>
</protein>
<evidence type="ECO:0000256" key="1">
    <source>
        <dbReference type="SAM" id="MobiDB-lite"/>
    </source>
</evidence>
<feature type="region of interest" description="Disordered" evidence="1">
    <location>
        <begin position="24"/>
        <end position="65"/>
    </location>
</feature>
<feature type="compositionally biased region" description="Polar residues" evidence="1">
    <location>
        <begin position="38"/>
        <end position="58"/>
    </location>
</feature>
<keyword evidence="3" id="KW-1185">Reference proteome</keyword>
<sequence length="588" mass="65396">MDLGLHSGSLDMISWISTNYPTTISSRSSTISRRNCHHGTSNTPLTSPRTSPHTSLPASRSTDLSRLLTSGLKRSSSVLSLSLFRSKTRAGKANGGSIKDAKTTSSSFQTQRRPSSPNSPRPIPKLRPPIPVRPSERLYNRSVLELGSYSPKLDSQEEIAESPPCYRNVNRAPQVKVQSVQRLGDLDPDKRGNAFVRIQPDGWLKVIPKQWVEDEFSVDEACTEDSRSVYSQDNGNNYSKVQDDFLDDRHHSTSLLWKNGVPPASAPGSRFQLHESETKLVAECPIVPARSKRRKFGSGILSDGERDQLVPAPLRLGNQKEKSTAKHRTEHAFQPANETLNKATSKRSSWTSILCDNRSETDCSNQTHGGFDITRREKHEALLLPCDWHGPAYEELADGPYPKQDNLIADIDEILDLYLTSDHKPHRTKGKISIANQPRQQRAITSKSTLSILRDLVPDKHGPILPVQPAMTANDHVDLCHGRGNRTGPYLDQHRAPHPNGDYVSAHPGSRYCALCPKPRPKPQATKHKDRPKGVPWLLRGRKHLNTYAHVHQLQQEEHKNPANVLKVGSPPATATVTFLNGNGDSWI</sequence>
<dbReference type="EMBL" id="MU404356">
    <property type="protein sequence ID" value="KAI1611358.1"/>
    <property type="molecule type" value="Genomic_DNA"/>
</dbReference>
<reference evidence="2" key="1">
    <citation type="journal article" date="2022" name="bioRxiv">
        <title>Deciphering the potential niche of two novel black yeast fungi from a biological soil crust based on their genomes, phenotypes, and melanin regulation.</title>
        <authorList>
            <consortium name="DOE Joint Genome Institute"/>
            <person name="Carr E.C."/>
            <person name="Barton Q."/>
            <person name="Grambo S."/>
            <person name="Sullivan M."/>
            <person name="Renfro C.M."/>
            <person name="Kuo A."/>
            <person name="Pangilinan J."/>
            <person name="Lipzen A."/>
            <person name="Keymanesh K."/>
            <person name="Savage E."/>
            <person name="Barry K."/>
            <person name="Grigoriev I.V."/>
            <person name="Riekhof W.R."/>
            <person name="Harris S.S."/>
        </authorList>
    </citation>
    <scope>NUCLEOTIDE SEQUENCE</scope>
    <source>
        <strain evidence="2">JF 03-4F</strain>
    </source>
</reference>
<evidence type="ECO:0000313" key="3">
    <source>
        <dbReference type="Proteomes" id="UP001203852"/>
    </source>
</evidence>
<dbReference type="AlphaFoldDB" id="A0AAN6DTU6"/>
<feature type="region of interest" description="Disordered" evidence="1">
    <location>
        <begin position="89"/>
        <end position="134"/>
    </location>
</feature>